<organism evidence="1">
    <name type="scientific">metagenome</name>
    <dbReference type="NCBI Taxonomy" id="256318"/>
    <lineage>
        <taxon>unclassified sequences</taxon>
        <taxon>metagenomes</taxon>
    </lineage>
</organism>
<dbReference type="AlphaFoldDB" id="A0A2P2C4H6"/>
<sequence>MRKLMPTVLTTVALLVPVSLAPPAANAAAEAGTTITGTWKGKVFGDNGAAAGYGAKVRISRRDGKLRGKVSSGGCHGVWRYKGRSAGWYRFTEVITRDTTGGNCAPRVAVKARRDGAKLRVVWREPRSGDTATMLARKA</sequence>
<reference evidence="1" key="1">
    <citation type="submission" date="2015-08" db="EMBL/GenBank/DDBJ databases">
        <authorList>
            <person name="Babu N.S."/>
            <person name="Beckwith C.J."/>
            <person name="Beseler K.G."/>
            <person name="Brison A."/>
            <person name="Carone J.V."/>
            <person name="Caskin T.P."/>
            <person name="Diamond M."/>
            <person name="Durham M.E."/>
            <person name="Foxe J.M."/>
            <person name="Go M."/>
            <person name="Henderson B.A."/>
            <person name="Jones I.B."/>
            <person name="McGettigan J.A."/>
            <person name="Micheletti S.J."/>
            <person name="Nasrallah M.E."/>
            <person name="Ortiz D."/>
            <person name="Piller C.R."/>
            <person name="Privatt S.R."/>
            <person name="Schneider S.L."/>
            <person name="Sharp S."/>
            <person name="Smith T.C."/>
            <person name="Stanton J.D."/>
            <person name="Ullery H.E."/>
            <person name="Wilson R.J."/>
            <person name="Serrano M.G."/>
            <person name="Buck G."/>
            <person name="Lee V."/>
            <person name="Wang Y."/>
            <person name="Carvalho R."/>
            <person name="Voegtly L."/>
            <person name="Shi R."/>
            <person name="Duckworth R."/>
            <person name="Johnson A."/>
            <person name="Loviza R."/>
            <person name="Walstead R."/>
            <person name="Shah Z."/>
            <person name="Kiflezghi M."/>
            <person name="Wade K."/>
            <person name="Ball S.L."/>
            <person name="Bradley K.W."/>
            <person name="Asai D.J."/>
            <person name="Bowman C.A."/>
            <person name="Russell D.A."/>
            <person name="Pope W.H."/>
            <person name="Jacobs-Sera D."/>
            <person name="Hendrix R.W."/>
            <person name="Hatfull G.F."/>
        </authorList>
    </citation>
    <scope>NUCLEOTIDE SEQUENCE</scope>
</reference>
<name>A0A2P2C4H6_9ZZZZ</name>
<accession>A0A2P2C4H6</accession>
<dbReference type="EMBL" id="CZKB01000004">
    <property type="protein sequence ID" value="CUR56880.1"/>
    <property type="molecule type" value="Genomic_DNA"/>
</dbReference>
<gene>
    <name evidence="1" type="ORF">NOCA1120247</name>
</gene>
<evidence type="ECO:0000313" key="1">
    <source>
        <dbReference type="EMBL" id="CUR56880.1"/>
    </source>
</evidence>
<protein>
    <submittedName>
        <fullName evidence="1">Uncharacterized protein</fullName>
    </submittedName>
</protein>
<proteinExistence type="predicted"/>